<dbReference type="OrthoDB" id="9809144at2"/>
<keyword evidence="1 3" id="KW-0732">Signal</keyword>
<dbReference type="RefSeq" id="WP_160674135.1">
    <property type="nucleotide sequence ID" value="NZ_WTYN01000001.1"/>
</dbReference>
<dbReference type="Proteomes" id="UP000445582">
    <property type="component" value="Unassembled WGS sequence"/>
</dbReference>
<evidence type="ECO:0000259" key="4">
    <source>
        <dbReference type="Pfam" id="PF01551"/>
    </source>
</evidence>
<reference evidence="5 6" key="1">
    <citation type="submission" date="2019-12" db="EMBL/GenBank/DDBJ databases">
        <title>Genomic-based taxomic classification of the family Erythrobacteraceae.</title>
        <authorList>
            <person name="Xu L."/>
        </authorList>
    </citation>
    <scope>NUCLEOTIDE SEQUENCE [LARGE SCALE GENOMIC DNA]</scope>
    <source>
        <strain evidence="5 6">MCCC 1A09965</strain>
    </source>
</reference>
<dbReference type="EMBL" id="WTYN01000001">
    <property type="protein sequence ID" value="MXO63089.1"/>
    <property type="molecule type" value="Genomic_DNA"/>
</dbReference>
<dbReference type="GO" id="GO:0004222">
    <property type="term" value="F:metalloendopeptidase activity"/>
    <property type="evidence" value="ECO:0007669"/>
    <property type="project" value="TreeGrafter"/>
</dbReference>
<gene>
    <name evidence="5" type="ORF">GRI48_08705</name>
</gene>
<feature type="signal peptide" evidence="3">
    <location>
        <begin position="1"/>
        <end position="22"/>
    </location>
</feature>
<dbReference type="InterPro" id="IPR016047">
    <property type="entry name" value="M23ase_b-sheet_dom"/>
</dbReference>
<protein>
    <submittedName>
        <fullName evidence="5">Peptidoglycan DD-metalloendopeptidase family protein</fullName>
    </submittedName>
</protein>
<organism evidence="5 6">
    <name type="scientific">Qipengyuania oceanensis</name>
    <dbReference type="NCBI Taxonomy" id="1463597"/>
    <lineage>
        <taxon>Bacteria</taxon>
        <taxon>Pseudomonadati</taxon>
        <taxon>Pseudomonadota</taxon>
        <taxon>Alphaproteobacteria</taxon>
        <taxon>Sphingomonadales</taxon>
        <taxon>Erythrobacteraceae</taxon>
        <taxon>Qipengyuania</taxon>
    </lineage>
</organism>
<dbReference type="Gene3D" id="2.70.70.10">
    <property type="entry name" value="Glucose Permease (Domain IIA)"/>
    <property type="match status" value="1"/>
</dbReference>
<dbReference type="SUPFAM" id="SSF51261">
    <property type="entry name" value="Duplicated hybrid motif"/>
    <property type="match status" value="1"/>
</dbReference>
<accession>A0A844YID8</accession>
<dbReference type="CDD" id="cd12797">
    <property type="entry name" value="M23_peptidase"/>
    <property type="match status" value="1"/>
</dbReference>
<feature type="domain" description="M23ase beta-sheet core" evidence="4">
    <location>
        <begin position="316"/>
        <end position="404"/>
    </location>
</feature>
<comment type="caution">
    <text evidence="5">The sequence shown here is derived from an EMBL/GenBank/DDBJ whole genome shotgun (WGS) entry which is preliminary data.</text>
</comment>
<dbReference type="AlphaFoldDB" id="A0A844YID8"/>
<dbReference type="InterPro" id="IPR050570">
    <property type="entry name" value="Cell_wall_metabolism_enzyme"/>
</dbReference>
<evidence type="ECO:0000256" key="2">
    <source>
        <dbReference type="SAM" id="Coils"/>
    </source>
</evidence>
<dbReference type="Pfam" id="PF01551">
    <property type="entry name" value="Peptidase_M23"/>
    <property type="match status" value="1"/>
</dbReference>
<feature type="coiled-coil region" evidence="2">
    <location>
        <begin position="44"/>
        <end position="106"/>
    </location>
</feature>
<feature type="chain" id="PRO_5032637412" evidence="3">
    <location>
        <begin position="23"/>
        <end position="409"/>
    </location>
</feature>
<evidence type="ECO:0000313" key="6">
    <source>
        <dbReference type="Proteomes" id="UP000445582"/>
    </source>
</evidence>
<dbReference type="InterPro" id="IPR011055">
    <property type="entry name" value="Dup_hybrid_motif"/>
</dbReference>
<sequence>MRAAPLAAVAATCVVLGAAALAAGRIDAQTPSPSVTRSDARAALDQAEADRRAAGLRAQTLEKQAERAEEAAKKAASERAALAARIQQAEAAITAAEVRVALIQDQQAALDLGLAEKRQPLLRLTAALQRMARRPLALSALKPGSLKDAVYVRAMLATSVPEIQRRTSGLRAELARSRKLASEASAALATLRETESTLDQRRRSLAALEARERMASRQAGLAARREQERAFTLAEEARDLDALVGEFDRAGALRARLAALPGPVLRPGSGGPATVRMALPTPDAPTQSAPSGYRLPVTGRIATGFGERSGTSLPSTSVKLAPRAGAVVVAPAAGRVVFAGTYRGYGKIVIIEHGGGWTSVVTGLARTDARVGEQVVGGSPLGRAGQADPAIGLELRKDGRPTNPLSLIR</sequence>
<evidence type="ECO:0000313" key="5">
    <source>
        <dbReference type="EMBL" id="MXO63089.1"/>
    </source>
</evidence>
<dbReference type="PANTHER" id="PTHR21666:SF289">
    <property type="entry name" value="L-ALA--D-GLU ENDOPEPTIDASE"/>
    <property type="match status" value="1"/>
</dbReference>
<evidence type="ECO:0000256" key="3">
    <source>
        <dbReference type="SAM" id="SignalP"/>
    </source>
</evidence>
<dbReference type="PANTHER" id="PTHR21666">
    <property type="entry name" value="PEPTIDASE-RELATED"/>
    <property type="match status" value="1"/>
</dbReference>
<proteinExistence type="predicted"/>
<name>A0A844YID8_9SPHN</name>
<keyword evidence="2" id="KW-0175">Coiled coil</keyword>
<keyword evidence="6" id="KW-1185">Reference proteome</keyword>
<evidence type="ECO:0000256" key="1">
    <source>
        <dbReference type="ARBA" id="ARBA00022729"/>
    </source>
</evidence>